<keyword evidence="3 6" id="KW-0808">Transferase</keyword>
<dbReference type="InterPro" id="IPR003016">
    <property type="entry name" value="2-oxoA_DH_lipoyl-BS"/>
</dbReference>
<dbReference type="SUPFAM" id="SSF47005">
    <property type="entry name" value="Peripheral subunit-binding domain of 2-oxo acid dehydrogenase complex"/>
    <property type="match status" value="1"/>
</dbReference>
<feature type="domain" description="Lipoyl-binding" evidence="8">
    <location>
        <begin position="2"/>
        <end position="77"/>
    </location>
</feature>
<accession>A0A537J567</accession>
<dbReference type="InterPro" id="IPR001078">
    <property type="entry name" value="2-oxoacid_DH_actylTfrase"/>
</dbReference>
<dbReference type="Gene3D" id="4.10.320.10">
    <property type="entry name" value="E3-binding domain"/>
    <property type="match status" value="1"/>
</dbReference>
<dbReference type="PROSITE" id="PS00189">
    <property type="entry name" value="LIPOYL"/>
    <property type="match status" value="1"/>
</dbReference>
<dbReference type="CDD" id="cd06849">
    <property type="entry name" value="lipoyl_domain"/>
    <property type="match status" value="1"/>
</dbReference>
<protein>
    <recommendedName>
        <fullName evidence="6">Dihydrolipoamide acetyltransferase component of pyruvate dehydrogenase complex</fullName>
        <ecNumber evidence="6">2.3.1.-</ecNumber>
    </recommendedName>
</protein>
<dbReference type="FunFam" id="3.30.559.10:FF:000007">
    <property type="entry name" value="Dihydrolipoamide acetyltransferase component of pyruvate dehydrogenase complex"/>
    <property type="match status" value="1"/>
</dbReference>
<organism evidence="10 11">
    <name type="scientific">Candidatus Segetimicrobium genomatis</name>
    <dbReference type="NCBI Taxonomy" id="2569760"/>
    <lineage>
        <taxon>Bacteria</taxon>
        <taxon>Bacillati</taxon>
        <taxon>Candidatus Sysuimicrobiota</taxon>
        <taxon>Candidatus Sysuimicrobiia</taxon>
        <taxon>Candidatus Sysuimicrobiales</taxon>
        <taxon>Candidatus Segetimicrobiaceae</taxon>
        <taxon>Candidatus Segetimicrobium</taxon>
    </lineage>
</organism>
<dbReference type="EMBL" id="VBAO01000356">
    <property type="protein sequence ID" value="TMI78635.1"/>
    <property type="molecule type" value="Genomic_DNA"/>
</dbReference>
<evidence type="ECO:0000256" key="3">
    <source>
        <dbReference type="ARBA" id="ARBA00022679"/>
    </source>
</evidence>
<feature type="region of interest" description="Disordered" evidence="7">
    <location>
        <begin position="265"/>
        <end position="298"/>
    </location>
</feature>
<feature type="region of interest" description="Disordered" evidence="7">
    <location>
        <begin position="86"/>
        <end position="138"/>
    </location>
</feature>
<evidence type="ECO:0000259" key="9">
    <source>
        <dbReference type="PROSITE" id="PS51826"/>
    </source>
</evidence>
<dbReference type="SUPFAM" id="SSF52777">
    <property type="entry name" value="CoA-dependent acyltransferases"/>
    <property type="match status" value="1"/>
</dbReference>
<dbReference type="PANTHER" id="PTHR23151:SF90">
    <property type="entry name" value="DIHYDROLIPOYLLYSINE-RESIDUE ACETYLTRANSFERASE COMPONENT OF PYRUVATE DEHYDROGENASE COMPLEX, MITOCHONDRIAL-RELATED"/>
    <property type="match status" value="1"/>
</dbReference>
<dbReference type="SUPFAM" id="SSF51230">
    <property type="entry name" value="Single hybrid motif"/>
    <property type="match status" value="1"/>
</dbReference>
<reference evidence="10 11" key="1">
    <citation type="journal article" date="2019" name="Nat. Microbiol.">
        <title>Mediterranean grassland soil C-N compound turnover is dependent on rainfall and depth, and is mediated by genomically divergent microorganisms.</title>
        <authorList>
            <person name="Diamond S."/>
            <person name="Andeer P.F."/>
            <person name="Li Z."/>
            <person name="Crits-Christoph A."/>
            <person name="Burstein D."/>
            <person name="Anantharaman K."/>
            <person name="Lane K.R."/>
            <person name="Thomas B.C."/>
            <person name="Pan C."/>
            <person name="Northen T.R."/>
            <person name="Banfield J.F."/>
        </authorList>
    </citation>
    <scope>NUCLEOTIDE SEQUENCE [LARGE SCALE GENOMIC DNA]</scope>
    <source>
        <strain evidence="10">NP_7</strain>
    </source>
</reference>
<name>A0A537J567_9BACT</name>
<keyword evidence="4 6" id="KW-0450">Lipoyl</keyword>
<dbReference type="InterPro" id="IPR045257">
    <property type="entry name" value="E2/Pdx1"/>
</dbReference>
<dbReference type="InterPro" id="IPR023213">
    <property type="entry name" value="CAT-like_dom_sf"/>
</dbReference>
<comment type="similarity">
    <text evidence="2 6">Belongs to the 2-oxoacid dehydrogenase family.</text>
</comment>
<evidence type="ECO:0000256" key="6">
    <source>
        <dbReference type="RuleBase" id="RU003423"/>
    </source>
</evidence>
<evidence type="ECO:0000313" key="11">
    <source>
        <dbReference type="Proteomes" id="UP000320048"/>
    </source>
</evidence>
<sequence length="519" mass="53506">MPTEVVLPRLGLTQEEGTVVRWIKPEGSPVKKGEPLFEVMTDKATVEVEAPASGVLLRILVAEGGTVPVATPIALIGEAGEALPVIPPPGPAPAATSGATTSGGPSRAETGAPPPAPPREAATGGAAPTGGPSGGQIKISPRARALADTHGVDVRTLAGSGPGGRIVEHDVQTAIDSRSGPARDVPPAPPPAAPAPSVVSAPTGAMPAAAPAPPAAPAPVMPDVAPAPMAAPAPAMPDVAPAPMVTPAPVMPDVAPAPPVAPAPAMPDLAPAPPIEPVTPAEAEAPREVEPAAPAPSPVATRMRAIIAARMMESLHTTAQLTLTTEVDMEEAVRLRHELEQQVNVRVTYTDLIVRATAAALREHPAMNARWEGEGVRRLSEIHIGVAVALDEGLVVPVVRDAAQVTLAEISTTIRDLFERARAMRLGPEEMQGSTFTVTNLGMFDVDVFTPVLNPPEAAILGVGRVRRRPVAEGDRVEVRSTVTLSLTFDHRVVDGAPAAQFLQRVKYVLEHPQLLLMP</sequence>
<dbReference type="InterPro" id="IPR004167">
    <property type="entry name" value="PSBD"/>
</dbReference>
<dbReference type="Proteomes" id="UP000320048">
    <property type="component" value="Unassembled WGS sequence"/>
</dbReference>
<dbReference type="GO" id="GO:0006086">
    <property type="term" value="P:pyruvate decarboxylation to acetyl-CoA"/>
    <property type="evidence" value="ECO:0007669"/>
    <property type="project" value="InterPro"/>
</dbReference>
<evidence type="ECO:0000256" key="2">
    <source>
        <dbReference type="ARBA" id="ARBA00007317"/>
    </source>
</evidence>
<gene>
    <name evidence="10" type="ORF">E6H04_12105</name>
</gene>
<evidence type="ECO:0000256" key="1">
    <source>
        <dbReference type="ARBA" id="ARBA00001938"/>
    </source>
</evidence>
<feature type="compositionally biased region" description="Pro residues" evidence="7">
    <location>
        <begin position="184"/>
        <end position="194"/>
    </location>
</feature>
<feature type="compositionally biased region" description="Pro residues" evidence="7">
    <location>
        <begin position="265"/>
        <end position="277"/>
    </location>
</feature>
<dbReference type="Gene3D" id="2.40.50.100">
    <property type="match status" value="1"/>
</dbReference>
<feature type="compositionally biased region" description="Low complexity" evidence="7">
    <location>
        <begin position="93"/>
        <end position="111"/>
    </location>
</feature>
<dbReference type="Gene3D" id="3.30.559.10">
    <property type="entry name" value="Chloramphenicol acetyltransferase-like domain"/>
    <property type="match status" value="1"/>
</dbReference>
<evidence type="ECO:0000259" key="8">
    <source>
        <dbReference type="PROSITE" id="PS50968"/>
    </source>
</evidence>
<evidence type="ECO:0000313" key="10">
    <source>
        <dbReference type="EMBL" id="TMI78635.1"/>
    </source>
</evidence>
<comment type="caution">
    <text evidence="10">The sequence shown here is derived from an EMBL/GenBank/DDBJ whole genome shotgun (WGS) entry which is preliminary data.</text>
</comment>
<evidence type="ECO:0000256" key="4">
    <source>
        <dbReference type="ARBA" id="ARBA00022823"/>
    </source>
</evidence>
<dbReference type="InterPro" id="IPR036625">
    <property type="entry name" value="E3-bd_dom_sf"/>
</dbReference>
<dbReference type="PROSITE" id="PS50968">
    <property type="entry name" value="BIOTINYL_LIPOYL"/>
    <property type="match status" value="1"/>
</dbReference>
<dbReference type="PROSITE" id="PS51826">
    <property type="entry name" value="PSBD"/>
    <property type="match status" value="1"/>
</dbReference>
<dbReference type="PANTHER" id="PTHR23151">
    <property type="entry name" value="DIHYDROLIPOAMIDE ACETYL/SUCCINYL-TRANSFERASE-RELATED"/>
    <property type="match status" value="1"/>
</dbReference>
<proteinExistence type="inferred from homology"/>
<evidence type="ECO:0000256" key="5">
    <source>
        <dbReference type="ARBA" id="ARBA00023315"/>
    </source>
</evidence>
<dbReference type="EC" id="2.3.1.-" evidence="6"/>
<dbReference type="InterPro" id="IPR011053">
    <property type="entry name" value="Single_hybrid_motif"/>
</dbReference>
<dbReference type="AlphaFoldDB" id="A0A537J567"/>
<dbReference type="Pfam" id="PF02817">
    <property type="entry name" value="E3_binding"/>
    <property type="match status" value="1"/>
</dbReference>
<evidence type="ECO:0000256" key="7">
    <source>
        <dbReference type="SAM" id="MobiDB-lite"/>
    </source>
</evidence>
<dbReference type="GO" id="GO:0045254">
    <property type="term" value="C:pyruvate dehydrogenase complex"/>
    <property type="evidence" value="ECO:0007669"/>
    <property type="project" value="InterPro"/>
</dbReference>
<keyword evidence="5 6" id="KW-0012">Acyltransferase</keyword>
<dbReference type="GO" id="GO:0016746">
    <property type="term" value="F:acyltransferase activity"/>
    <property type="evidence" value="ECO:0007669"/>
    <property type="project" value="UniProtKB-KW"/>
</dbReference>
<dbReference type="Pfam" id="PF00364">
    <property type="entry name" value="Biotin_lipoyl"/>
    <property type="match status" value="1"/>
</dbReference>
<comment type="cofactor">
    <cofactor evidence="1 6">
        <name>(R)-lipoate</name>
        <dbReference type="ChEBI" id="CHEBI:83088"/>
    </cofactor>
</comment>
<feature type="compositionally biased region" description="Low complexity" evidence="7">
    <location>
        <begin position="195"/>
        <end position="209"/>
    </location>
</feature>
<feature type="domain" description="Peripheral subunit-binding (PSBD)" evidence="9">
    <location>
        <begin position="138"/>
        <end position="175"/>
    </location>
</feature>
<dbReference type="InterPro" id="IPR000089">
    <property type="entry name" value="Biotin_lipoyl"/>
</dbReference>
<feature type="region of interest" description="Disordered" evidence="7">
    <location>
        <begin position="177"/>
        <end position="216"/>
    </location>
</feature>
<dbReference type="Pfam" id="PF00198">
    <property type="entry name" value="2-oxoacid_dh"/>
    <property type="match status" value="1"/>
</dbReference>